<dbReference type="InterPro" id="IPR036691">
    <property type="entry name" value="Endo/exonu/phosph_ase_sf"/>
</dbReference>
<feature type="region of interest" description="Disordered" evidence="1">
    <location>
        <begin position="299"/>
        <end position="319"/>
    </location>
</feature>
<feature type="compositionally biased region" description="Low complexity" evidence="1">
    <location>
        <begin position="9"/>
        <end position="18"/>
    </location>
</feature>
<dbReference type="PANTHER" id="PTHR33710:SF77">
    <property type="entry name" value="DNASE I-LIKE SUPERFAMILY PROTEIN"/>
    <property type="match status" value="1"/>
</dbReference>
<dbReference type="Gene3D" id="3.60.10.10">
    <property type="entry name" value="Endonuclease/exonuclease/phosphatase"/>
    <property type="match status" value="1"/>
</dbReference>
<reference evidence="2" key="1">
    <citation type="submission" date="2023-03" db="EMBL/GenBank/DDBJ databases">
        <authorList>
            <person name="Julca I."/>
        </authorList>
    </citation>
    <scope>NUCLEOTIDE SEQUENCE</scope>
</reference>
<dbReference type="AlphaFoldDB" id="A0AAV1EC11"/>
<evidence type="ECO:0000313" key="3">
    <source>
        <dbReference type="Proteomes" id="UP001161247"/>
    </source>
</evidence>
<feature type="compositionally biased region" description="Acidic residues" evidence="1">
    <location>
        <begin position="114"/>
        <end position="128"/>
    </location>
</feature>
<gene>
    <name evidence="2" type="ORF">OLC1_LOCUS23333</name>
</gene>
<evidence type="ECO:0000256" key="1">
    <source>
        <dbReference type="SAM" id="MobiDB-lite"/>
    </source>
</evidence>
<name>A0AAV1EC11_OLDCO</name>
<evidence type="ECO:0000313" key="2">
    <source>
        <dbReference type="EMBL" id="CAI9117238.1"/>
    </source>
</evidence>
<dbReference type="Proteomes" id="UP001161247">
    <property type="component" value="Chromosome 9"/>
</dbReference>
<dbReference type="EMBL" id="OX459126">
    <property type="protein sequence ID" value="CAI9117238.1"/>
    <property type="molecule type" value="Genomic_DNA"/>
</dbReference>
<feature type="region of interest" description="Disordered" evidence="1">
    <location>
        <begin position="104"/>
        <end position="139"/>
    </location>
</feature>
<organism evidence="2 3">
    <name type="scientific">Oldenlandia corymbosa var. corymbosa</name>
    <dbReference type="NCBI Taxonomy" id="529605"/>
    <lineage>
        <taxon>Eukaryota</taxon>
        <taxon>Viridiplantae</taxon>
        <taxon>Streptophyta</taxon>
        <taxon>Embryophyta</taxon>
        <taxon>Tracheophyta</taxon>
        <taxon>Spermatophyta</taxon>
        <taxon>Magnoliopsida</taxon>
        <taxon>eudicotyledons</taxon>
        <taxon>Gunneridae</taxon>
        <taxon>Pentapetalae</taxon>
        <taxon>asterids</taxon>
        <taxon>lamiids</taxon>
        <taxon>Gentianales</taxon>
        <taxon>Rubiaceae</taxon>
        <taxon>Rubioideae</taxon>
        <taxon>Spermacoceae</taxon>
        <taxon>Hedyotis-Oldenlandia complex</taxon>
        <taxon>Oldenlandia</taxon>
    </lineage>
</organism>
<feature type="region of interest" description="Disordered" evidence="1">
    <location>
        <begin position="1"/>
        <end position="92"/>
    </location>
</feature>
<dbReference type="SUPFAM" id="SSF56219">
    <property type="entry name" value="DNase I-like"/>
    <property type="match status" value="1"/>
</dbReference>
<accession>A0AAV1EC11</accession>
<dbReference type="PANTHER" id="PTHR33710">
    <property type="entry name" value="BNAC02G09200D PROTEIN"/>
    <property type="match status" value="1"/>
</dbReference>
<feature type="compositionally biased region" description="Basic and acidic residues" evidence="1">
    <location>
        <begin position="129"/>
        <end position="139"/>
    </location>
</feature>
<proteinExistence type="predicted"/>
<keyword evidence="3" id="KW-1185">Reference proteome</keyword>
<sequence>MSTHSPSTANNKANAQGKQAEDQRPPTNPFAPLADMEQESTITGPKWKEKAQNHQKRRNKAYPLEHQRAPSENIEANTQPPAAGKPPQPMHHFHLNSRVKIQLRKENKPPGQVDETEDTTNPDGDDMVEDQRGVAGDDHWSTTDLEQLSDAGSLSEPWIVFDFNAFTKEANKVDGRMSKGCGKFCERIERMEMINLGFEGSRFTWKGGLFHERIDRALVNDKWRDFFVDTTVKHLPRAASDHSPLLIGFKWKNDTPPGTKIFRISLELKQRPYGDRLLNCGLKSLKVMSSNNAGSRLYGDKDPFPTVNSDEEESTTVAAGAKKKKKRLMKISEKEKKKKADVLSSKMLSSGGMASAIKEVNLSAIEYGAHRVAVAGLKRLSGDRPIKAKWFKQFLKESPKKTMYEALVKVLKKLSSEQLPLWEALCDALVKMGTPEDMAVFPGDPAIVLSKGLSDEEPIPEVLDEYIGIELEEKDDEALGEDVSDTGNSGA</sequence>
<protein>
    <submittedName>
        <fullName evidence="2">OLC1v1018587C1</fullName>
    </submittedName>
</protein>